<evidence type="ECO:0000313" key="2">
    <source>
        <dbReference type="EMBL" id="QBK85355.1"/>
    </source>
</evidence>
<feature type="transmembrane region" description="Helical" evidence="1">
    <location>
        <begin position="198"/>
        <end position="220"/>
    </location>
</feature>
<sequence length="225" mass="25693">MSVDKSLTFDIVRWDAVIDKCSLNPKPFLYFTPTLELLEFFERNLWRVRVVITGSQSTYDNKILWGVVQKAAFEAGCRPNYYAATELYTIALRIIWNGYPKKLGKFSIVKGPVYPNLPIQMVKRIKEEIIEANQKIQSVEDNRQIQSVEGFCYSSPKTTEVALKPSNITTEEFLYPEKKESFIEGLGKVKKGMKKGTIAIIVLSIMILLLVVLLAGCFLIKKKKK</sequence>
<evidence type="ECO:0000256" key="1">
    <source>
        <dbReference type="SAM" id="Phobius"/>
    </source>
</evidence>
<reference evidence="2" key="1">
    <citation type="journal article" date="2019" name="MBio">
        <title>Virus Genomes from Deep Sea Sediments Expand the Ocean Megavirome and Support Independent Origins of Viral Gigantism.</title>
        <authorList>
            <person name="Backstrom D."/>
            <person name="Yutin N."/>
            <person name="Jorgensen S.L."/>
            <person name="Dharamshi J."/>
            <person name="Homa F."/>
            <person name="Zaremba-Niedwiedzka K."/>
            <person name="Spang A."/>
            <person name="Wolf Y.I."/>
            <person name="Koonin E.V."/>
            <person name="Ettema T.J."/>
        </authorList>
    </citation>
    <scope>NUCLEOTIDE SEQUENCE</scope>
</reference>
<keyword evidence="1" id="KW-0812">Transmembrane</keyword>
<proteinExistence type="predicted"/>
<accession>A0A481YRK9</accession>
<organism evidence="2">
    <name type="scientific">Iridovirus LCIVAC01</name>
    <dbReference type="NCBI Taxonomy" id="2506607"/>
    <lineage>
        <taxon>Viruses</taxon>
        <taxon>Varidnaviria</taxon>
        <taxon>Bamfordvirae</taxon>
        <taxon>Nucleocytoviricota</taxon>
        <taxon>Megaviricetes</taxon>
        <taxon>Pimascovirales</taxon>
        <taxon>Pimascovirales incertae sedis</taxon>
        <taxon>Iridoviridae</taxon>
    </lineage>
</organism>
<gene>
    <name evidence="2" type="ORF">LCIVAC01_01640</name>
</gene>
<name>A0A481YRK9_9VIRU</name>
<dbReference type="EMBL" id="MK500319">
    <property type="protein sequence ID" value="QBK85355.1"/>
    <property type="molecule type" value="Genomic_DNA"/>
</dbReference>
<protein>
    <submittedName>
        <fullName evidence="2">Uncharacterized protein</fullName>
    </submittedName>
</protein>
<keyword evidence="1" id="KW-1133">Transmembrane helix</keyword>
<keyword evidence="1" id="KW-0472">Membrane</keyword>